<reference evidence="3 4" key="1">
    <citation type="submission" date="2015-02" db="EMBL/GenBank/DDBJ databases">
        <title>Single-cell genomics of uncultivated deep-branching MTB reveals a conserved set of magnetosome genes.</title>
        <authorList>
            <person name="Kolinko S."/>
            <person name="Richter M."/>
            <person name="Glockner F.O."/>
            <person name="Brachmann A."/>
            <person name="Schuler D."/>
        </authorList>
    </citation>
    <scope>NUCLEOTIDE SEQUENCE [LARGE SCALE GENOMIC DNA]</scope>
    <source>
        <strain evidence="3">SKK-01</strain>
    </source>
</reference>
<evidence type="ECO:0000313" key="4">
    <source>
        <dbReference type="Proteomes" id="UP000033428"/>
    </source>
</evidence>
<sequence>MKIVKVVREKFFTVILKIVSNLEINLGNVVMGIFKVTNTPKMGKGRAVIMKNLMKQNFVKSIIASIMVYAGLVCVSPILANAGSDLNNDGYPDIVFGNYINGTNRDINSYIFWGANSNPYLTKTELATNGTMGNFVVDINNDGYLDIMFSSSLNGAGRNINSNIYWGAANGPYSTKTELLGSGTKSTSIADLNNDGYFDIVFANYHNGTSYNINSYIYWGASSGPYSTKTELATSGVMNSYLADLNNDSYVDIVFANQSNGSSGNINSYIYWGASSGPYSTKTELSTSGSNGTSIADLNNDGYLDIVFSNSGVTANSYIYWGATSGPYSTKTELATVSAWGASIADLNNDGYLDIVFSNSSNGTSVNINSYIYWGGASGPYSTKTELPTISGLASSIGDLNKDGYLDIVFANGGNASNLNSYIYWGATTGPYSTKTELVTVSSYGVSIAGSNIIGSDASWGNVIPLWATQGGYSWGLLTSPEYQLVAVKNEQLNSGALDLSDQEIANLTKLYKDGKAGQNPSAVTIDGITWRYMPETLSGKTFGDNWYNTTASGRYYFYMGSGIEGGPANTQWNYIYNSESTLSKSWDPTEIDTLYNVYDTHASNTVDSETW</sequence>
<dbReference type="AlphaFoldDB" id="A0A0F0CMP4"/>
<keyword evidence="4" id="KW-1185">Reference proteome</keyword>
<dbReference type="Proteomes" id="UP000033428">
    <property type="component" value="Unassembled WGS sequence"/>
</dbReference>
<dbReference type="PANTHER" id="PTHR46580:SF4">
    <property type="entry name" value="ATP_GTP-BINDING PROTEIN"/>
    <property type="match status" value="1"/>
</dbReference>
<dbReference type="Gene3D" id="2.130.10.130">
    <property type="entry name" value="Integrin alpha, N-terminal"/>
    <property type="match status" value="4"/>
</dbReference>
<comment type="caution">
    <text evidence="3">The sequence shown here is derived from an EMBL/GenBank/DDBJ whole genome shotgun (WGS) entry which is preliminary data.</text>
</comment>
<feature type="transmembrane region" description="Helical" evidence="2">
    <location>
        <begin position="58"/>
        <end position="79"/>
    </location>
</feature>
<dbReference type="InterPro" id="IPR013517">
    <property type="entry name" value="FG-GAP"/>
</dbReference>
<keyword evidence="2" id="KW-0472">Membrane</keyword>
<name>A0A0F0CMP4_9BACT</name>
<evidence type="ECO:0000256" key="1">
    <source>
        <dbReference type="ARBA" id="ARBA00022729"/>
    </source>
</evidence>
<gene>
    <name evidence="3" type="ORF">OMAG_001590</name>
</gene>
<accession>A0A0F0CMP4</accession>
<evidence type="ECO:0000313" key="3">
    <source>
        <dbReference type="EMBL" id="KJJ84542.1"/>
    </source>
</evidence>
<protein>
    <submittedName>
        <fullName evidence="3">FG-GAP repeat-containing protein</fullName>
    </submittedName>
</protein>
<feature type="non-terminal residue" evidence="3">
    <location>
        <position position="612"/>
    </location>
</feature>
<dbReference type="InterPro" id="IPR028994">
    <property type="entry name" value="Integrin_alpha_N"/>
</dbReference>
<organism evidence="3 4">
    <name type="scientific">Candidatus Omnitrophus magneticus</name>
    <dbReference type="NCBI Taxonomy" id="1609969"/>
    <lineage>
        <taxon>Bacteria</taxon>
        <taxon>Pseudomonadati</taxon>
        <taxon>Candidatus Omnitrophota</taxon>
        <taxon>Candidatus Omnitrophus</taxon>
    </lineage>
</organism>
<keyword evidence="1" id="KW-0732">Signal</keyword>
<dbReference type="Pfam" id="PF13517">
    <property type="entry name" value="FG-GAP_3"/>
    <property type="match status" value="3"/>
</dbReference>
<dbReference type="SUPFAM" id="SSF69318">
    <property type="entry name" value="Integrin alpha N-terminal domain"/>
    <property type="match status" value="2"/>
</dbReference>
<evidence type="ECO:0000256" key="2">
    <source>
        <dbReference type="SAM" id="Phobius"/>
    </source>
</evidence>
<proteinExistence type="predicted"/>
<keyword evidence="2" id="KW-0812">Transmembrane</keyword>
<dbReference type="EMBL" id="JYNY01000335">
    <property type="protein sequence ID" value="KJJ84542.1"/>
    <property type="molecule type" value="Genomic_DNA"/>
</dbReference>
<keyword evidence="2" id="KW-1133">Transmembrane helix</keyword>
<dbReference type="PANTHER" id="PTHR46580">
    <property type="entry name" value="SENSOR KINASE-RELATED"/>
    <property type="match status" value="1"/>
</dbReference>